<dbReference type="InterPro" id="IPR015358">
    <property type="entry name" value="Tscrpt_reg_MerR_DNA-bd"/>
</dbReference>
<gene>
    <name evidence="5" type="ORF">IPH26_10335</name>
</gene>
<evidence type="ECO:0000313" key="6">
    <source>
        <dbReference type="Proteomes" id="UP000807785"/>
    </source>
</evidence>
<evidence type="ECO:0000313" key="5">
    <source>
        <dbReference type="EMBL" id="MBK6973309.1"/>
    </source>
</evidence>
<keyword evidence="1" id="KW-0805">Transcription regulation</keyword>
<accession>A0A9D7E3B5</accession>
<dbReference type="Pfam" id="PF00376">
    <property type="entry name" value="MerR"/>
    <property type="match status" value="1"/>
</dbReference>
<dbReference type="PROSITE" id="PS50937">
    <property type="entry name" value="HTH_MERR_2"/>
    <property type="match status" value="1"/>
</dbReference>
<proteinExistence type="predicted"/>
<comment type="caution">
    <text evidence="5">The sequence shown here is derived from an EMBL/GenBank/DDBJ whole genome shotgun (WGS) entry which is preliminary data.</text>
</comment>
<dbReference type="EMBL" id="JADJEV010000003">
    <property type="protein sequence ID" value="MBK6973309.1"/>
    <property type="molecule type" value="Genomic_DNA"/>
</dbReference>
<keyword evidence="3" id="KW-0804">Transcription</keyword>
<protein>
    <submittedName>
        <fullName evidence="5">MerR family DNA-binding protein</fullName>
    </submittedName>
</protein>
<dbReference type="InterPro" id="IPR009061">
    <property type="entry name" value="DNA-bd_dom_put_sf"/>
</dbReference>
<organism evidence="5 6">
    <name type="scientific">Candidatus Methylophosphatis roskildensis</name>
    <dbReference type="NCBI Taxonomy" id="2899263"/>
    <lineage>
        <taxon>Bacteria</taxon>
        <taxon>Pseudomonadati</taxon>
        <taxon>Pseudomonadota</taxon>
        <taxon>Betaproteobacteria</taxon>
        <taxon>Nitrosomonadales</taxon>
        <taxon>Sterolibacteriaceae</taxon>
        <taxon>Candidatus Methylophosphatis</taxon>
    </lineage>
</organism>
<dbReference type="PANTHER" id="PTHR30204">
    <property type="entry name" value="REDOX-CYCLING DRUG-SENSING TRANSCRIPTIONAL ACTIVATOR SOXR"/>
    <property type="match status" value="1"/>
</dbReference>
<dbReference type="InterPro" id="IPR047057">
    <property type="entry name" value="MerR_fam"/>
</dbReference>
<dbReference type="PANTHER" id="PTHR30204:SF94">
    <property type="entry name" value="HEAVY METAL-DEPENDENT TRANSCRIPTIONAL REGULATOR HI_0293-RELATED"/>
    <property type="match status" value="1"/>
</dbReference>
<dbReference type="Proteomes" id="UP000807785">
    <property type="component" value="Unassembled WGS sequence"/>
</dbReference>
<feature type="domain" description="HTH merR-type" evidence="4">
    <location>
        <begin position="1"/>
        <end position="69"/>
    </location>
</feature>
<dbReference type="AlphaFoldDB" id="A0A9D7E3B5"/>
<dbReference type="GO" id="GO:0003677">
    <property type="term" value="F:DNA binding"/>
    <property type="evidence" value="ECO:0007669"/>
    <property type="project" value="UniProtKB-KW"/>
</dbReference>
<evidence type="ECO:0000256" key="3">
    <source>
        <dbReference type="ARBA" id="ARBA00023163"/>
    </source>
</evidence>
<dbReference type="GO" id="GO:0003700">
    <property type="term" value="F:DNA-binding transcription factor activity"/>
    <property type="evidence" value="ECO:0007669"/>
    <property type="project" value="InterPro"/>
</dbReference>
<dbReference type="Gene3D" id="1.10.1660.10">
    <property type="match status" value="1"/>
</dbReference>
<evidence type="ECO:0000256" key="2">
    <source>
        <dbReference type="ARBA" id="ARBA00023125"/>
    </source>
</evidence>
<keyword evidence="2 5" id="KW-0238">DNA-binding</keyword>
<dbReference type="InterPro" id="IPR000551">
    <property type="entry name" value="MerR-type_HTH_dom"/>
</dbReference>
<dbReference type="SMART" id="SM00422">
    <property type="entry name" value="HTH_MERR"/>
    <property type="match status" value="1"/>
</dbReference>
<evidence type="ECO:0000256" key="1">
    <source>
        <dbReference type="ARBA" id="ARBA00023015"/>
    </source>
</evidence>
<name>A0A9D7E3B5_9PROT</name>
<reference evidence="5" key="1">
    <citation type="submission" date="2020-10" db="EMBL/GenBank/DDBJ databases">
        <title>Connecting structure to function with the recovery of over 1000 high-quality activated sludge metagenome-assembled genomes encoding full-length rRNA genes using long-read sequencing.</title>
        <authorList>
            <person name="Singleton C.M."/>
            <person name="Petriglieri F."/>
            <person name="Kristensen J.M."/>
            <person name="Kirkegaard R.H."/>
            <person name="Michaelsen T.Y."/>
            <person name="Andersen M.H."/>
            <person name="Karst S.M."/>
            <person name="Dueholm M.S."/>
            <person name="Nielsen P.H."/>
            <person name="Albertsen M."/>
        </authorList>
    </citation>
    <scope>NUCLEOTIDE SEQUENCE</scope>
    <source>
        <strain evidence="5">Bjer_18-Q3-R1-45_BAT3C.347</strain>
    </source>
</reference>
<dbReference type="PRINTS" id="PR00040">
    <property type="entry name" value="HTHMERR"/>
</dbReference>
<dbReference type="SUPFAM" id="SSF46955">
    <property type="entry name" value="Putative DNA-binding domain"/>
    <property type="match status" value="1"/>
</dbReference>
<dbReference type="Pfam" id="PF09278">
    <property type="entry name" value="MerR-DNA-bind"/>
    <property type="match status" value="1"/>
</dbReference>
<dbReference type="CDD" id="cd04787">
    <property type="entry name" value="HTH_HMRTR_unk"/>
    <property type="match status" value="1"/>
</dbReference>
<evidence type="ECO:0000259" key="4">
    <source>
        <dbReference type="PROSITE" id="PS50937"/>
    </source>
</evidence>
<sequence>MNVSEIARSAGVTPDAVRYYARIGLLAPAKDAGNGYRRFSGADLARLRFVLRAKNLGFQLDEIAQILDMSDHGHTPCPVVREIIQRRIVETRQRLAQMHALQRRLEQALALWAHMPDGEPDGHAVCTLIEATGDETEPEPEPAFDR</sequence>